<dbReference type="AlphaFoldDB" id="A0A1N5U769"/>
<protein>
    <submittedName>
        <fullName evidence="2">Uroporphyrinogen decarboxylase</fullName>
    </submittedName>
</protein>
<organism evidence="2 3">
    <name type="scientific">Cuniculiplasma divulgatum</name>
    <dbReference type="NCBI Taxonomy" id="1673428"/>
    <lineage>
        <taxon>Archaea</taxon>
        <taxon>Methanobacteriati</taxon>
        <taxon>Thermoplasmatota</taxon>
        <taxon>Thermoplasmata</taxon>
        <taxon>Thermoplasmatales</taxon>
        <taxon>Cuniculiplasmataceae</taxon>
        <taxon>Cuniculiplasma</taxon>
    </lineage>
</organism>
<sequence length="328" mass="37243">MVNPFKLALEGKEHDHTPVWFMRQAGRYMESYRQLRKIYTMEQICHLPDISSKIAYEAASYLETDAAIIFSDIMTPLENLGYKIRYIENVGPVPEKYNGKTDTFISNSANAIRHFVNNYSSTPVIGFIGGPLTLASYIVSKGPDRELKHTKTELIKRENELLELLNEITEIVIRDALSQIEAGAEVIQIFDSWLGFLDSDYVDMIIKNTVSKITEEIRNKGAKSIYFSTGTSGMLESVKMANADFLSLDWKCSLKEISENYGNIGLQGNLDPTILSLSLDRSIERSIKIISEMRDHKKFIFNLGHGILPETNPENVRILVKKIHEVIQ</sequence>
<dbReference type="Pfam" id="PF01208">
    <property type="entry name" value="URO-D"/>
    <property type="match status" value="1"/>
</dbReference>
<dbReference type="InterPro" id="IPR000257">
    <property type="entry name" value="Uroporphyrinogen_deCOase"/>
</dbReference>
<dbReference type="GO" id="GO:0005829">
    <property type="term" value="C:cytosol"/>
    <property type="evidence" value="ECO:0007669"/>
    <property type="project" value="TreeGrafter"/>
</dbReference>
<dbReference type="GO" id="GO:0004853">
    <property type="term" value="F:uroporphyrinogen decarboxylase activity"/>
    <property type="evidence" value="ECO:0007669"/>
    <property type="project" value="InterPro"/>
</dbReference>
<dbReference type="SUPFAM" id="SSF51726">
    <property type="entry name" value="UROD/MetE-like"/>
    <property type="match status" value="1"/>
</dbReference>
<evidence type="ECO:0000313" key="3">
    <source>
        <dbReference type="Proteomes" id="UP000195607"/>
    </source>
</evidence>
<dbReference type="PANTHER" id="PTHR21091">
    <property type="entry name" value="METHYLTETRAHYDROFOLATE:HOMOCYSTEINE METHYLTRANSFERASE RELATED"/>
    <property type="match status" value="1"/>
</dbReference>
<dbReference type="RefSeq" id="WP_148689685.1">
    <property type="nucleotide sequence ID" value="NZ_LT671858.1"/>
</dbReference>
<accession>A0A1N5U769</accession>
<proteinExistence type="predicted"/>
<dbReference type="InterPro" id="IPR038071">
    <property type="entry name" value="UROD/MetE-like_sf"/>
</dbReference>
<dbReference type="Gene3D" id="3.20.20.210">
    <property type="match status" value="1"/>
</dbReference>
<dbReference type="EMBL" id="LT671858">
    <property type="protein sequence ID" value="SIM56642.1"/>
    <property type="molecule type" value="Genomic_DNA"/>
</dbReference>
<reference evidence="2 3" key="1">
    <citation type="submission" date="2016-04" db="EMBL/GenBank/DDBJ databases">
        <authorList>
            <person name="Evans L.H."/>
            <person name="Alamgir A."/>
            <person name="Owens N."/>
            <person name="Weber N.D."/>
            <person name="Virtaneva K."/>
            <person name="Barbian K."/>
            <person name="Babar A."/>
            <person name="Rosenke K."/>
        </authorList>
    </citation>
    <scope>NUCLEOTIDE SEQUENCE [LARGE SCALE GENOMIC DNA]</scope>
    <source>
        <strain evidence="3">S5(T) (JCM 30642 \VKM B-2941)</strain>
    </source>
</reference>
<dbReference type="PROSITE" id="PS00906">
    <property type="entry name" value="UROD_1"/>
    <property type="match status" value="1"/>
</dbReference>
<dbReference type="PANTHER" id="PTHR21091:SF169">
    <property type="entry name" value="UROPORPHYRINOGEN DECARBOXYLASE"/>
    <property type="match status" value="1"/>
</dbReference>
<feature type="domain" description="Uroporphyrinogen decarboxylase (URO-D)" evidence="1">
    <location>
        <begin position="18"/>
        <end position="27"/>
    </location>
</feature>
<evidence type="ECO:0000259" key="1">
    <source>
        <dbReference type="PROSITE" id="PS00906"/>
    </source>
</evidence>
<name>A0A1N5U769_9ARCH</name>
<dbReference type="GeneID" id="41588106"/>
<dbReference type="GO" id="GO:0006783">
    <property type="term" value="P:heme biosynthetic process"/>
    <property type="evidence" value="ECO:0007669"/>
    <property type="project" value="TreeGrafter"/>
</dbReference>
<evidence type="ECO:0000313" key="2">
    <source>
        <dbReference type="EMBL" id="SIM56642.1"/>
    </source>
</evidence>
<dbReference type="Proteomes" id="UP000195607">
    <property type="component" value="Chromosome I"/>
</dbReference>
<gene>
    <name evidence="2" type="ORF">CSP5_0832</name>
</gene>